<protein>
    <submittedName>
        <fullName evidence="2">Uncharacterized protein</fullName>
    </submittedName>
</protein>
<feature type="compositionally biased region" description="Basic and acidic residues" evidence="1">
    <location>
        <begin position="311"/>
        <end position="347"/>
    </location>
</feature>
<dbReference type="AlphaFoldDB" id="A0A2C6KQJ9"/>
<feature type="compositionally biased region" description="Low complexity" evidence="1">
    <location>
        <begin position="622"/>
        <end position="638"/>
    </location>
</feature>
<feature type="compositionally biased region" description="Basic and acidic residues" evidence="1">
    <location>
        <begin position="426"/>
        <end position="441"/>
    </location>
</feature>
<dbReference type="VEuPathDB" id="ToxoDB:CSUI_003400"/>
<sequence>MDRQTFLHRSGRAGRFGGEGFCVSISSEDEKPSFEYLASSFRISLHYSLHDLIHIQQQRQLQMKQIGDADEHGKANETAEEEAKEKEKEEEVKAKEEVKGDRCSMANEGNDERHEVPISLGEEDRTKGILSPIAGSSSSPSSEKHNLPESPSSSLVEGRCSSLEERNPSIPMPVGVKAHEGYRGDTRLNKTEEEEGERRTDRVGDRRGNQDRSLTNGREDKVREFPCVEGPSGEGAYENLLLSPSTQESFKETEVKTNLAEDVSMKDVSLHDERRPKIERDAEIEEKHSSEKAPERGGGVLDGKRRLGVSGEDHKEERKNKEDEDKKKKKKDRQERERKEDVRLHEREEEELREQEEEKKKMKNRQAVHEENSPSPLNYEDVSVLKIPLIGMFISHANLLHSLSSSSSSLCSSSPHLRRSYRQHQGSKEDVQGKNFHRETSLQEGPSFSPSRVSSTSPLLAGEKGDRKEIDNDEEEEEHPYAFFSSPLCSLEFSLLQTIRRDRRRSKERFVMKRKNLEEDTNDKEMRGMRAVASYEEEEGETERDSSGDENSPVSLSSSSFSPESDSMHMAHEESSRFSIKIAAAEQHPPTWSLFSPSSFLLTSPLALSPGLYSPSRKESSPWRFSSSSDTSSSFFTRAHAYRGRFSSPPPPPRVKEEEEDDALSSPTSSSFSSFSIAIRPREVLPVSEALEARRIQERGGREKSELVKEEEQSWSSLSFLLLSFISCEEEMRRGEDHEEDVQSIVRRGGVYTRMRIVRASSLKDLIQRKAIRETGRSSLRRRQPFQGEKRDVNEKKKGVTKVKGKGEEDEEEEKGMEKYMIFAYSKAYEDLMRDALKHIDATSSKQERDHRRLLSDEGRREEDRISEKKKKKGKGVEKDLVKQKNSWRSESTQSRLREGESAGECLGGEREEKIGEGEKATFTVKDNAEKKRDIDPPSREGDSSMEKEGRRHSSRETKDERKNEIKRCEVDQRRKEGRSKRVKRDDGMTSDDRHALWCIFEAACAVKGREEEEEETEERQRKFKAGSNRFAVNGRGAQQREKDKERERRDVHPMKEEDSGWSPTDKRKKNAKQEKKRKENDSESDGETEKEEAVIASVGSSPSSLSHRESRRRSEMKGTPSSVSSFTVKDESPGEGRGEREAYRALVQLKSMHTQFWKNLLVHRLSGRNNS</sequence>
<feature type="compositionally biased region" description="Basic and acidic residues" evidence="1">
    <location>
        <begin position="217"/>
        <end position="226"/>
    </location>
</feature>
<feature type="compositionally biased region" description="Low complexity" evidence="1">
    <location>
        <begin position="549"/>
        <end position="565"/>
    </location>
</feature>
<feature type="compositionally biased region" description="Basic and acidic residues" evidence="1">
    <location>
        <begin position="263"/>
        <end position="295"/>
    </location>
</feature>
<feature type="compositionally biased region" description="Basic and acidic residues" evidence="1">
    <location>
        <begin position="110"/>
        <end position="127"/>
    </location>
</feature>
<dbReference type="Gene3D" id="3.40.50.300">
    <property type="entry name" value="P-loop containing nucleotide triphosphate hydrolases"/>
    <property type="match status" value="1"/>
</dbReference>
<feature type="region of interest" description="Disordered" evidence="1">
    <location>
        <begin position="517"/>
        <end position="575"/>
    </location>
</feature>
<feature type="compositionally biased region" description="Basic and acidic residues" evidence="1">
    <location>
        <begin position="1039"/>
        <end position="1059"/>
    </location>
</feature>
<gene>
    <name evidence="2" type="ORF">CSUI_003400</name>
</gene>
<dbReference type="RefSeq" id="XP_067924427.1">
    <property type="nucleotide sequence ID" value="XM_068063598.1"/>
</dbReference>
<feature type="region of interest" description="Disordered" evidence="1">
    <location>
        <begin position="841"/>
        <end position="996"/>
    </location>
</feature>
<feature type="compositionally biased region" description="Basic and acidic residues" evidence="1">
    <location>
        <begin position="927"/>
        <end position="975"/>
    </location>
</feature>
<evidence type="ECO:0000313" key="3">
    <source>
        <dbReference type="Proteomes" id="UP000221165"/>
    </source>
</evidence>
<comment type="caution">
    <text evidence="2">The sequence shown here is derived from an EMBL/GenBank/DDBJ whole genome shotgun (WGS) entry which is preliminary data.</text>
</comment>
<dbReference type="GeneID" id="94426809"/>
<reference evidence="2 3" key="1">
    <citation type="journal article" date="2017" name="Int. J. Parasitol.">
        <title>The genome of the protozoan parasite Cystoisospora suis and a reverse vaccinology approach to identify vaccine candidates.</title>
        <authorList>
            <person name="Palmieri N."/>
            <person name="Shrestha A."/>
            <person name="Ruttkowski B."/>
            <person name="Beck T."/>
            <person name="Vogl C."/>
            <person name="Tomley F."/>
            <person name="Blake D.P."/>
            <person name="Joachim A."/>
        </authorList>
    </citation>
    <scope>NUCLEOTIDE SEQUENCE [LARGE SCALE GENOMIC DNA]</scope>
    <source>
        <strain evidence="2 3">Wien I</strain>
    </source>
</reference>
<dbReference type="InterPro" id="IPR027417">
    <property type="entry name" value="P-loop_NTPase"/>
</dbReference>
<feature type="compositionally biased region" description="Basic and acidic residues" evidence="1">
    <location>
        <begin position="908"/>
        <end position="920"/>
    </location>
</feature>
<feature type="compositionally biased region" description="Low complexity" evidence="1">
    <location>
        <begin position="446"/>
        <end position="458"/>
    </location>
</feature>
<feature type="compositionally biased region" description="Basic and acidic residues" evidence="1">
    <location>
        <begin position="67"/>
        <end position="102"/>
    </location>
</feature>
<dbReference type="EMBL" id="MIGC01001510">
    <property type="protein sequence ID" value="PHJ22750.1"/>
    <property type="molecule type" value="Genomic_DNA"/>
</dbReference>
<accession>A0A2C6KQJ9</accession>
<feature type="region of interest" description="Disordered" evidence="1">
    <location>
        <begin position="404"/>
        <end position="482"/>
    </location>
</feature>
<feature type="compositionally biased region" description="Basic and acidic residues" evidence="1">
    <location>
        <begin position="517"/>
        <end position="528"/>
    </location>
</feature>
<feature type="compositionally biased region" description="Basic and acidic residues" evidence="1">
    <location>
        <begin position="177"/>
        <end position="210"/>
    </location>
</feature>
<keyword evidence="3" id="KW-1185">Reference proteome</keyword>
<evidence type="ECO:0000256" key="1">
    <source>
        <dbReference type="SAM" id="MobiDB-lite"/>
    </source>
</evidence>
<feature type="region of interest" description="Disordered" evidence="1">
    <location>
        <begin position="63"/>
        <end position="380"/>
    </location>
</feature>
<feature type="compositionally biased region" description="Basic and acidic residues" evidence="1">
    <location>
        <begin position="1129"/>
        <end position="1140"/>
    </location>
</feature>
<feature type="compositionally biased region" description="Basic and acidic residues" evidence="1">
    <location>
        <begin position="1107"/>
        <end position="1117"/>
    </location>
</feature>
<feature type="compositionally biased region" description="Basic and acidic residues" evidence="1">
    <location>
        <begin position="984"/>
        <end position="996"/>
    </location>
</feature>
<feature type="region of interest" description="Disordered" evidence="1">
    <location>
        <begin position="1009"/>
        <end position="1140"/>
    </location>
</feature>
<dbReference type="SUPFAM" id="SSF52540">
    <property type="entry name" value="P-loop containing nucleoside triphosphate hydrolases"/>
    <property type="match status" value="1"/>
</dbReference>
<organism evidence="2 3">
    <name type="scientific">Cystoisospora suis</name>
    <dbReference type="NCBI Taxonomy" id="483139"/>
    <lineage>
        <taxon>Eukaryota</taxon>
        <taxon>Sar</taxon>
        <taxon>Alveolata</taxon>
        <taxon>Apicomplexa</taxon>
        <taxon>Conoidasida</taxon>
        <taxon>Coccidia</taxon>
        <taxon>Eucoccidiorida</taxon>
        <taxon>Eimeriorina</taxon>
        <taxon>Sarcocystidae</taxon>
        <taxon>Cystoisospora</taxon>
    </lineage>
</organism>
<feature type="compositionally biased region" description="Basic and acidic residues" evidence="1">
    <location>
        <begin position="566"/>
        <end position="575"/>
    </location>
</feature>
<feature type="compositionally biased region" description="Low complexity" evidence="1">
    <location>
        <begin position="404"/>
        <end position="415"/>
    </location>
</feature>
<feature type="compositionally biased region" description="Basic and acidic residues" evidence="1">
    <location>
        <begin position="841"/>
        <end position="867"/>
    </location>
</feature>
<proteinExistence type="predicted"/>
<name>A0A2C6KQJ9_9APIC</name>
<evidence type="ECO:0000313" key="2">
    <source>
        <dbReference type="EMBL" id="PHJ22750.1"/>
    </source>
</evidence>
<feature type="compositionally biased region" description="Basic and acidic residues" evidence="1">
    <location>
        <begin position="788"/>
        <end position="798"/>
    </location>
</feature>
<feature type="compositionally biased region" description="Basic and acidic residues" evidence="1">
    <location>
        <begin position="1072"/>
        <end position="1082"/>
    </location>
</feature>
<feature type="compositionally biased region" description="Polar residues" evidence="1">
    <location>
        <begin position="884"/>
        <end position="895"/>
    </location>
</feature>
<feature type="region of interest" description="Disordered" evidence="1">
    <location>
        <begin position="777"/>
        <end position="817"/>
    </location>
</feature>
<feature type="region of interest" description="Disordered" evidence="1">
    <location>
        <begin position="611"/>
        <end position="673"/>
    </location>
</feature>
<dbReference type="Proteomes" id="UP000221165">
    <property type="component" value="Unassembled WGS sequence"/>
</dbReference>